<reference evidence="3 4" key="2">
    <citation type="journal article" date="2017" name="Nature">
        <title>The Apostasia genome and the evolution of orchids.</title>
        <authorList>
            <person name="Zhang G.Q."/>
            <person name="Liu K.W."/>
            <person name="Li Z."/>
            <person name="Lohaus R."/>
            <person name="Hsiao Y.Y."/>
            <person name="Niu S.C."/>
            <person name="Wang J.Y."/>
            <person name="Lin Y.C."/>
            <person name="Xu Q."/>
            <person name="Chen L.J."/>
            <person name="Yoshida K."/>
            <person name="Fujiwara S."/>
            <person name="Wang Z.W."/>
            <person name="Zhang Y.Q."/>
            <person name="Mitsuda N."/>
            <person name="Wang M."/>
            <person name="Liu G.H."/>
            <person name="Pecoraro L."/>
            <person name="Huang H.X."/>
            <person name="Xiao X.J."/>
            <person name="Lin M."/>
            <person name="Wu X.Y."/>
            <person name="Wu W.L."/>
            <person name="Chen Y.Y."/>
            <person name="Chang S.B."/>
            <person name="Sakamoto S."/>
            <person name="Ohme-Takagi M."/>
            <person name="Yagi M."/>
            <person name="Zeng S.J."/>
            <person name="Shen C.Y."/>
            <person name="Yeh C.M."/>
            <person name="Luo Y.B."/>
            <person name="Tsai W.C."/>
            <person name="Van de Peer Y."/>
            <person name="Liu Z.J."/>
        </authorList>
    </citation>
    <scope>NUCLEOTIDE SEQUENCE [LARGE SCALE GENOMIC DNA]</scope>
    <source>
        <tissue evidence="3">The whole plant</tissue>
    </source>
</reference>
<dbReference type="GO" id="GO:0005783">
    <property type="term" value="C:endoplasmic reticulum"/>
    <property type="evidence" value="ECO:0007669"/>
    <property type="project" value="UniProtKB-ARBA"/>
</dbReference>
<dbReference type="PANTHER" id="PTHR45000:SF5">
    <property type="entry name" value="CHAPERONE DNAJ-DOMAIN SUPERFAMILY PROTEIN"/>
    <property type="match status" value="1"/>
</dbReference>
<feature type="transmembrane region" description="Helical" evidence="1">
    <location>
        <begin position="20"/>
        <end position="41"/>
    </location>
</feature>
<dbReference type="InterPro" id="IPR001623">
    <property type="entry name" value="DnaJ_domain"/>
</dbReference>
<keyword evidence="1" id="KW-0812">Transmembrane</keyword>
<keyword evidence="1" id="KW-0472">Membrane</keyword>
<evidence type="ECO:0000313" key="4">
    <source>
        <dbReference type="Proteomes" id="UP000233837"/>
    </source>
</evidence>
<dbReference type="OrthoDB" id="10250354at2759"/>
<dbReference type="SMART" id="SM00271">
    <property type="entry name" value="DnaJ"/>
    <property type="match status" value="1"/>
</dbReference>
<accession>A0A2I0W870</accession>
<keyword evidence="1" id="KW-1133">Transmembrane helix</keyword>
<protein>
    <submittedName>
        <fullName evidence="3">Chaperone protein dnaJ 39</fullName>
    </submittedName>
</protein>
<dbReference type="CDD" id="cd06257">
    <property type="entry name" value="DnaJ"/>
    <property type="match status" value="1"/>
</dbReference>
<reference evidence="3 4" key="1">
    <citation type="journal article" date="2016" name="Sci. Rep.">
        <title>The Dendrobium catenatum Lindl. genome sequence provides insights into polysaccharide synthase, floral development and adaptive evolution.</title>
        <authorList>
            <person name="Zhang G.Q."/>
            <person name="Xu Q."/>
            <person name="Bian C."/>
            <person name="Tsai W.C."/>
            <person name="Yeh C.M."/>
            <person name="Liu K.W."/>
            <person name="Yoshida K."/>
            <person name="Zhang L.S."/>
            <person name="Chang S.B."/>
            <person name="Chen F."/>
            <person name="Shi Y."/>
            <person name="Su Y.Y."/>
            <person name="Zhang Y.Q."/>
            <person name="Chen L.J."/>
            <person name="Yin Y."/>
            <person name="Lin M."/>
            <person name="Huang H."/>
            <person name="Deng H."/>
            <person name="Wang Z.W."/>
            <person name="Zhu S.L."/>
            <person name="Zhao X."/>
            <person name="Deng C."/>
            <person name="Niu S.C."/>
            <person name="Huang J."/>
            <person name="Wang M."/>
            <person name="Liu G.H."/>
            <person name="Yang H.J."/>
            <person name="Xiao X.J."/>
            <person name="Hsiao Y.Y."/>
            <person name="Wu W.L."/>
            <person name="Chen Y.Y."/>
            <person name="Mitsuda N."/>
            <person name="Ohme-Takagi M."/>
            <person name="Luo Y.B."/>
            <person name="Van de Peer Y."/>
            <person name="Liu Z.J."/>
        </authorList>
    </citation>
    <scope>NUCLEOTIDE SEQUENCE [LARGE SCALE GENOMIC DNA]</scope>
    <source>
        <tissue evidence="3">The whole plant</tissue>
    </source>
</reference>
<dbReference type="PANTHER" id="PTHR45000">
    <property type="entry name" value="CHAPERONE DNAJ-DOMAIN SUPERFAMILY PROTEIN"/>
    <property type="match status" value="1"/>
</dbReference>
<evidence type="ECO:0000313" key="3">
    <source>
        <dbReference type="EMBL" id="PKU71868.1"/>
    </source>
</evidence>
<sequence>MNPVEKKAAANPWKEGEHASPAWGALLFGLIGATITTAAVYQLRRSVSWIYTELNRSDPQSTWRNSRAGSSRRFQEEAWRRYNRRMNEEHKEERERVERIRRMQRIFNRERKLYKRSYENWRDYGPGAYQHFQQDDWYWNSDASYGDQRTNFRSYPWETEHYTMSHHYSILGLDSLRATPYTDAEIKTAFRAKAMKYHPDQNPDNKEAAEAKFKEVMVSYEAIKLERKIGNC</sequence>
<proteinExistence type="predicted"/>
<dbReference type="Proteomes" id="UP000233837">
    <property type="component" value="Unassembled WGS sequence"/>
</dbReference>
<organism evidence="3 4">
    <name type="scientific">Dendrobium catenatum</name>
    <dbReference type="NCBI Taxonomy" id="906689"/>
    <lineage>
        <taxon>Eukaryota</taxon>
        <taxon>Viridiplantae</taxon>
        <taxon>Streptophyta</taxon>
        <taxon>Embryophyta</taxon>
        <taxon>Tracheophyta</taxon>
        <taxon>Spermatophyta</taxon>
        <taxon>Magnoliopsida</taxon>
        <taxon>Liliopsida</taxon>
        <taxon>Asparagales</taxon>
        <taxon>Orchidaceae</taxon>
        <taxon>Epidendroideae</taxon>
        <taxon>Malaxideae</taxon>
        <taxon>Dendrobiinae</taxon>
        <taxon>Dendrobium</taxon>
    </lineage>
</organism>
<dbReference type="Gene3D" id="1.10.287.110">
    <property type="entry name" value="DnaJ domain"/>
    <property type="match status" value="1"/>
</dbReference>
<keyword evidence="4" id="KW-1185">Reference proteome</keyword>
<dbReference type="PRINTS" id="PR00625">
    <property type="entry name" value="JDOMAIN"/>
</dbReference>
<dbReference type="Pfam" id="PF00226">
    <property type="entry name" value="DnaJ"/>
    <property type="match status" value="1"/>
</dbReference>
<gene>
    <name evidence="3" type="primary">ATJ39</name>
    <name evidence="3" type="ORF">MA16_Dca016321</name>
</gene>
<feature type="domain" description="J" evidence="2">
    <location>
        <begin position="166"/>
        <end position="228"/>
    </location>
</feature>
<evidence type="ECO:0000259" key="2">
    <source>
        <dbReference type="PROSITE" id="PS50076"/>
    </source>
</evidence>
<dbReference type="PROSITE" id="PS50076">
    <property type="entry name" value="DNAJ_2"/>
    <property type="match status" value="1"/>
</dbReference>
<dbReference type="AlphaFoldDB" id="A0A2I0W870"/>
<evidence type="ECO:0000256" key="1">
    <source>
        <dbReference type="SAM" id="Phobius"/>
    </source>
</evidence>
<name>A0A2I0W870_9ASPA</name>
<dbReference type="InterPro" id="IPR036869">
    <property type="entry name" value="J_dom_sf"/>
</dbReference>
<dbReference type="EMBL" id="KZ502856">
    <property type="protein sequence ID" value="PKU71868.1"/>
    <property type="molecule type" value="Genomic_DNA"/>
</dbReference>
<dbReference type="SUPFAM" id="SSF46565">
    <property type="entry name" value="Chaperone J-domain"/>
    <property type="match status" value="1"/>
</dbReference>